<evidence type="ECO:0000256" key="1">
    <source>
        <dbReference type="PROSITE-ProRule" id="PRU00339"/>
    </source>
</evidence>
<keyword evidence="2" id="KW-0812">Transmembrane</keyword>
<dbReference type="PROSITE" id="PS50005">
    <property type="entry name" value="TPR"/>
    <property type="match status" value="1"/>
</dbReference>
<dbReference type="InterPro" id="IPR019734">
    <property type="entry name" value="TPR_rpt"/>
</dbReference>
<evidence type="ECO:0000313" key="3">
    <source>
        <dbReference type="EMBL" id="KAJ2668649.1"/>
    </source>
</evidence>
<reference evidence="3" key="1">
    <citation type="submission" date="2022-07" db="EMBL/GenBank/DDBJ databases">
        <title>Phylogenomic reconstructions and comparative analyses of Kickxellomycotina fungi.</title>
        <authorList>
            <person name="Reynolds N.K."/>
            <person name="Stajich J.E."/>
            <person name="Barry K."/>
            <person name="Grigoriev I.V."/>
            <person name="Crous P."/>
            <person name="Smith M.E."/>
        </authorList>
    </citation>
    <scope>NUCLEOTIDE SEQUENCE</scope>
    <source>
        <strain evidence="3">NRRL 3115</strain>
    </source>
</reference>
<feature type="repeat" description="TPR" evidence="1">
    <location>
        <begin position="313"/>
        <end position="346"/>
    </location>
</feature>
<comment type="caution">
    <text evidence="3">The sequence shown here is derived from an EMBL/GenBank/DDBJ whole genome shotgun (WGS) entry which is preliminary data.</text>
</comment>
<sequence length="368" mass="40781">MDDSFRGKLQPYMGALMLISTIAGLVVVGVGGFYLVLNRYIDNNWPVDPRIKRAETRKLLRGAAMREHIAPDPKVAYVFLLHALEQIYKDGELADGSEPVQELVVRLAHAAYAMGEQEPARKMLEDAWAKVVDDKGNINTVKQQDGQSYSDKWALEQVCRVADVLGPALLTHKDHENAINLYGTALRAAKIVNDNLDTKEHKTDDAVAAQKDDLLLKQVNYATSLGEAFALKGDFKTSKMLLGGVLQELKEKTANRDAKLVDKWTCLDAIVMLDLAQISQQIGDTDNSKAWTIAGLQTTNQREGVRACDNCQSHLLYHLGMLMEGSGDEKKALGIYKKALEHSRKTNTGSIEQIKTSIDKIKEKMSAE</sequence>
<evidence type="ECO:0000313" key="4">
    <source>
        <dbReference type="Proteomes" id="UP001151518"/>
    </source>
</evidence>
<proteinExistence type="predicted"/>
<feature type="transmembrane region" description="Helical" evidence="2">
    <location>
        <begin position="12"/>
        <end position="37"/>
    </location>
</feature>
<gene>
    <name evidence="3" type="ORF">GGI25_006397</name>
</gene>
<dbReference type="EMBL" id="JANBTW010000185">
    <property type="protein sequence ID" value="KAJ2668649.1"/>
    <property type="molecule type" value="Genomic_DNA"/>
</dbReference>
<protein>
    <submittedName>
        <fullName evidence="3">Uncharacterized protein</fullName>
    </submittedName>
</protein>
<dbReference type="InterPro" id="IPR011990">
    <property type="entry name" value="TPR-like_helical_dom_sf"/>
</dbReference>
<organism evidence="3 4">
    <name type="scientific">Coemansia spiralis</name>
    <dbReference type="NCBI Taxonomy" id="417178"/>
    <lineage>
        <taxon>Eukaryota</taxon>
        <taxon>Fungi</taxon>
        <taxon>Fungi incertae sedis</taxon>
        <taxon>Zoopagomycota</taxon>
        <taxon>Kickxellomycotina</taxon>
        <taxon>Kickxellomycetes</taxon>
        <taxon>Kickxellales</taxon>
        <taxon>Kickxellaceae</taxon>
        <taxon>Coemansia</taxon>
    </lineage>
</organism>
<evidence type="ECO:0000256" key="2">
    <source>
        <dbReference type="SAM" id="Phobius"/>
    </source>
</evidence>
<dbReference type="AlphaFoldDB" id="A0A9W8KTR7"/>
<dbReference type="Proteomes" id="UP001151518">
    <property type="component" value="Unassembled WGS sequence"/>
</dbReference>
<keyword evidence="1" id="KW-0802">TPR repeat</keyword>
<dbReference type="OrthoDB" id="10050400at2759"/>
<keyword evidence="2" id="KW-0472">Membrane</keyword>
<dbReference type="SUPFAM" id="SSF48452">
    <property type="entry name" value="TPR-like"/>
    <property type="match status" value="1"/>
</dbReference>
<dbReference type="Gene3D" id="1.25.40.10">
    <property type="entry name" value="Tetratricopeptide repeat domain"/>
    <property type="match status" value="1"/>
</dbReference>
<name>A0A9W8KTR7_9FUNG</name>
<accession>A0A9W8KTR7</accession>
<keyword evidence="2" id="KW-1133">Transmembrane helix</keyword>